<dbReference type="AlphaFoldDB" id="A0A1G9QQK6"/>
<sequence length="177" mass="18922">MGAASDMRGYGGASAGAIILAVMPGGALAFLGFLGLVFCQIGRANVDTAEYTQQGLKISREQLEISRQALKQGASMGQGYAALQVAKEELRATMKSDSVSESASYAEKETTEKVDSPSEPNQPPTAAVETHRYKGCLITFDGQHFHFGKMKFINLDVARSYVDLSVANADDSNMTRS</sequence>
<keyword evidence="2" id="KW-1133">Transmembrane helix</keyword>
<keyword evidence="4" id="KW-1185">Reference proteome</keyword>
<organism evidence="3 4">
    <name type="scientific">Aliiruegeria lutimaris</name>
    <dbReference type="NCBI Taxonomy" id="571298"/>
    <lineage>
        <taxon>Bacteria</taxon>
        <taxon>Pseudomonadati</taxon>
        <taxon>Pseudomonadota</taxon>
        <taxon>Alphaproteobacteria</taxon>
        <taxon>Rhodobacterales</taxon>
        <taxon>Roseobacteraceae</taxon>
        <taxon>Aliiruegeria</taxon>
    </lineage>
</organism>
<name>A0A1G9QQK6_9RHOB</name>
<proteinExistence type="predicted"/>
<evidence type="ECO:0000256" key="1">
    <source>
        <dbReference type="SAM" id="MobiDB-lite"/>
    </source>
</evidence>
<feature type="region of interest" description="Disordered" evidence="1">
    <location>
        <begin position="97"/>
        <end position="127"/>
    </location>
</feature>
<accession>A0A1G9QQK6</accession>
<evidence type="ECO:0000313" key="3">
    <source>
        <dbReference type="EMBL" id="SDM12565.1"/>
    </source>
</evidence>
<keyword evidence="2" id="KW-0472">Membrane</keyword>
<evidence type="ECO:0000313" key="4">
    <source>
        <dbReference type="Proteomes" id="UP000199382"/>
    </source>
</evidence>
<gene>
    <name evidence="3" type="ORF">SAMN04488026_11851</name>
</gene>
<feature type="compositionally biased region" description="Basic and acidic residues" evidence="1">
    <location>
        <begin position="106"/>
        <end position="116"/>
    </location>
</feature>
<protein>
    <submittedName>
        <fullName evidence="3">Uncharacterized protein</fullName>
    </submittedName>
</protein>
<reference evidence="3 4" key="1">
    <citation type="submission" date="2016-10" db="EMBL/GenBank/DDBJ databases">
        <authorList>
            <person name="de Groot N.N."/>
        </authorList>
    </citation>
    <scope>NUCLEOTIDE SEQUENCE [LARGE SCALE GENOMIC DNA]</scope>
    <source>
        <strain evidence="3 4">DSM 25294</strain>
    </source>
</reference>
<evidence type="ECO:0000256" key="2">
    <source>
        <dbReference type="SAM" id="Phobius"/>
    </source>
</evidence>
<keyword evidence="2" id="KW-0812">Transmembrane</keyword>
<dbReference type="EMBL" id="FNEK01000185">
    <property type="protein sequence ID" value="SDM12565.1"/>
    <property type="molecule type" value="Genomic_DNA"/>
</dbReference>
<dbReference type="Proteomes" id="UP000199382">
    <property type="component" value="Unassembled WGS sequence"/>
</dbReference>
<feature type="transmembrane region" description="Helical" evidence="2">
    <location>
        <begin position="12"/>
        <end position="38"/>
    </location>
</feature>